<sequence length="130" mass="15181">MLQRCSHVALAPVSLGQRLVKSQSSGSRTEHGLHIYIYEGTSANAGAWIVQLKDSLHEEEEEEREGEGERGREFFLGLQWYHHCTETQTYTCHSAEKTLHRCKVRLHQRYEGKEQNKREHVQRCLARHQL</sequence>
<dbReference type="Proteomes" id="UP000693946">
    <property type="component" value="Linkage Group LG15"/>
</dbReference>
<comment type="caution">
    <text evidence="1">The sequence shown here is derived from an EMBL/GenBank/DDBJ whole genome shotgun (WGS) entry which is preliminary data.</text>
</comment>
<dbReference type="AlphaFoldDB" id="A0AAV6S3Q4"/>
<evidence type="ECO:0000313" key="2">
    <source>
        <dbReference type="Proteomes" id="UP000693946"/>
    </source>
</evidence>
<proteinExistence type="predicted"/>
<name>A0AAV6S3Q4_SOLSE</name>
<keyword evidence="2" id="KW-1185">Reference proteome</keyword>
<dbReference type="EMBL" id="JAGKHQ010000007">
    <property type="protein sequence ID" value="KAG7512381.1"/>
    <property type="molecule type" value="Genomic_DNA"/>
</dbReference>
<gene>
    <name evidence="1" type="ORF">JOB18_027806</name>
</gene>
<accession>A0AAV6S3Q4</accession>
<reference evidence="1 2" key="1">
    <citation type="journal article" date="2021" name="Sci. Rep.">
        <title>Chromosome anchoring in Senegalese sole (Solea senegalensis) reveals sex-associated markers and genome rearrangements in flatfish.</title>
        <authorList>
            <person name="Guerrero-Cozar I."/>
            <person name="Gomez-Garrido J."/>
            <person name="Berbel C."/>
            <person name="Martinez-Blanch J.F."/>
            <person name="Alioto T."/>
            <person name="Claros M.G."/>
            <person name="Gagnaire P.A."/>
            <person name="Manchado M."/>
        </authorList>
    </citation>
    <scope>NUCLEOTIDE SEQUENCE [LARGE SCALE GENOMIC DNA]</scope>
    <source>
        <strain evidence="1">Sse05_10M</strain>
    </source>
</reference>
<protein>
    <submittedName>
        <fullName evidence="1">Uncharacterized protein</fullName>
    </submittedName>
</protein>
<evidence type="ECO:0000313" key="1">
    <source>
        <dbReference type="EMBL" id="KAG7512381.1"/>
    </source>
</evidence>
<organism evidence="1 2">
    <name type="scientific">Solea senegalensis</name>
    <name type="common">Senegalese sole</name>
    <dbReference type="NCBI Taxonomy" id="28829"/>
    <lineage>
        <taxon>Eukaryota</taxon>
        <taxon>Metazoa</taxon>
        <taxon>Chordata</taxon>
        <taxon>Craniata</taxon>
        <taxon>Vertebrata</taxon>
        <taxon>Euteleostomi</taxon>
        <taxon>Actinopterygii</taxon>
        <taxon>Neopterygii</taxon>
        <taxon>Teleostei</taxon>
        <taxon>Neoteleostei</taxon>
        <taxon>Acanthomorphata</taxon>
        <taxon>Carangaria</taxon>
        <taxon>Pleuronectiformes</taxon>
        <taxon>Pleuronectoidei</taxon>
        <taxon>Soleidae</taxon>
        <taxon>Solea</taxon>
    </lineage>
</organism>